<reference evidence="2" key="1">
    <citation type="submission" date="2016-01" db="EMBL/GenBank/DDBJ databases">
        <authorList>
            <person name="Mitreva M."/>
            <person name="Pepin K.H."/>
            <person name="Mihindukulasuriya K.A."/>
            <person name="Fulton R."/>
            <person name="Fronick C."/>
            <person name="O'Laughlin M."/>
            <person name="Miner T."/>
            <person name="Herter B."/>
            <person name="Rosa B.A."/>
            <person name="Cordes M."/>
            <person name="Tomlinson C."/>
            <person name="Wollam A."/>
            <person name="Palsikar V.B."/>
            <person name="Mardis E.R."/>
            <person name="Wilson R.K."/>
        </authorList>
    </citation>
    <scope>NUCLEOTIDE SEQUENCE [LARGE SCALE GENOMIC DNA]</scope>
    <source>
        <strain evidence="2">MJR7716</strain>
    </source>
</reference>
<organism evidence="1 2">
    <name type="scientific">Prevotella corporis</name>
    <dbReference type="NCBI Taxonomy" id="28128"/>
    <lineage>
        <taxon>Bacteria</taxon>
        <taxon>Pseudomonadati</taxon>
        <taxon>Bacteroidota</taxon>
        <taxon>Bacteroidia</taxon>
        <taxon>Bacteroidales</taxon>
        <taxon>Prevotellaceae</taxon>
        <taxon>Prevotella</taxon>
    </lineage>
</organism>
<dbReference type="AlphaFoldDB" id="A0A133QCY3"/>
<proteinExistence type="predicted"/>
<dbReference type="EMBL" id="LRQG01000061">
    <property type="protein sequence ID" value="KXA40729.1"/>
    <property type="molecule type" value="Genomic_DNA"/>
</dbReference>
<keyword evidence="2" id="KW-1185">Reference proteome</keyword>
<dbReference type="STRING" id="28128.HMPREF3226_00989"/>
<evidence type="ECO:0000313" key="1">
    <source>
        <dbReference type="EMBL" id="KXA40729.1"/>
    </source>
</evidence>
<gene>
    <name evidence="1" type="ORF">HMPREF3226_00989</name>
</gene>
<dbReference type="PATRIC" id="fig|28128.5.peg.997"/>
<name>A0A133QCY3_9BACT</name>
<protein>
    <submittedName>
        <fullName evidence="1">Uncharacterized protein</fullName>
    </submittedName>
</protein>
<comment type="caution">
    <text evidence="1">The sequence shown here is derived from an EMBL/GenBank/DDBJ whole genome shotgun (WGS) entry which is preliminary data.</text>
</comment>
<accession>A0A133QCY3</accession>
<evidence type="ECO:0000313" key="2">
    <source>
        <dbReference type="Proteomes" id="UP000070533"/>
    </source>
</evidence>
<dbReference type="Proteomes" id="UP000070533">
    <property type="component" value="Unassembled WGS sequence"/>
</dbReference>
<sequence>MVVSCYEKIDLSHPKGSPFDWRYLTYCGVKPFDVKLICLTWSFHKK</sequence>